<dbReference type="InterPro" id="IPR026507">
    <property type="entry name" value="PIRC1/2"/>
</dbReference>
<evidence type="ECO:0000256" key="3">
    <source>
        <dbReference type="ARBA" id="ARBA00022490"/>
    </source>
</evidence>
<evidence type="ECO:0000256" key="2">
    <source>
        <dbReference type="ARBA" id="ARBA00004245"/>
    </source>
</evidence>
<gene>
    <name evidence="7" type="ORF">PYX00_005028</name>
</gene>
<keyword evidence="3" id="KW-0963">Cytoplasm</keyword>
<organism evidence="7">
    <name type="scientific">Menopon gallinae</name>
    <name type="common">poultry shaft louse</name>
    <dbReference type="NCBI Taxonomy" id="328185"/>
    <lineage>
        <taxon>Eukaryota</taxon>
        <taxon>Metazoa</taxon>
        <taxon>Ecdysozoa</taxon>
        <taxon>Arthropoda</taxon>
        <taxon>Hexapoda</taxon>
        <taxon>Insecta</taxon>
        <taxon>Pterygota</taxon>
        <taxon>Neoptera</taxon>
        <taxon>Paraneoptera</taxon>
        <taxon>Psocodea</taxon>
        <taxon>Troctomorpha</taxon>
        <taxon>Phthiraptera</taxon>
        <taxon>Amblycera</taxon>
        <taxon>Menoponidae</taxon>
        <taxon>Menopon</taxon>
    </lineage>
</organism>
<dbReference type="GO" id="GO:0005879">
    <property type="term" value="C:axonemal microtubule"/>
    <property type="evidence" value="ECO:0007669"/>
    <property type="project" value="InterPro"/>
</dbReference>
<evidence type="ECO:0000256" key="4">
    <source>
        <dbReference type="ARBA" id="ARBA00023212"/>
    </source>
</evidence>
<dbReference type="PANTHER" id="PTHR20899">
    <property type="entry name" value="PIERCE HOMOLOG"/>
    <property type="match status" value="1"/>
</dbReference>
<proteinExistence type="inferred from homology"/>
<accession>A0AAW2I805</accession>
<evidence type="ECO:0000256" key="6">
    <source>
        <dbReference type="ARBA" id="ARBA00038014"/>
    </source>
</evidence>
<keyword evidence="4" id="KW-0206">Cytoskeleton</keyword>
<comment type="caution">
    <text evidence="7">The sequence shown here is derived from an EMBL/GenBank/DDBJ whole genome shotgun (WGS) entry which is preliminary data.</text>
</comment>
<dbReference type="Pfam" id="PF14892">
    <property type="entry name" value="PIRC1_2"/>
    <property type="match status" value="1"/>
</dbReference>
<dbReference type="PANTHER" id="PTHR20899:SF1">
    <property type="entry name" value="PIERCER OF MICROTUBULE WALL 1 PROTEIN"/>
    <property type="match status" value="1"/>
</dbReference>
<evidence type="ECO:0000256" key="1">
    <source>
        <dbReference type="ARBA" id="ARBA00004138"/>
    </source>
</evidence>
<sequence length="111" mass="12900">MTSPVNLPDKPCQLPKDPAKHTTDEFYTTCNLPARWQRPYWFTGYGSQQTPPPHPFYRSSYMEIGWYPPNVHTVPVSYYPTQQKFSRHLATCGMYRNSSLNTALDPQPWTS</sequence>
<comment type="subcellular location">
    <subcellularLocation>
        <location evidence="1">Cell projection</location>
        <location evidence="1">Cilium</location>
    </subcellularLocation>
    <subcellularLocation>
        <location evidence="2">Cytoplasm</location>
        <location evidence="2">Cytoskeleton</location>
    </subcellularLocation>
</comment>
<reference evidence="7" key="1">
    <citation type="journal article" date="2024" name="Gigascience">
        <title>Chromosome-level genome of the poultry shaft louse Menopon gallinae provides insight into the host-switching and adaptive evolution of parasitic lice.</title>
        <authorList>
            <person name="Xu Y."/>
            <person name="Ma L."/>
            <person name="Liu S."/>
            <person name="Liang Y."/>
            <person name="Liu Q."/>
            <person name="He Z."/>
            <person name="Tian L."/>
            <person name="Duan Y."/>
            <person name="Cai W."/>
            <person name="Li H."/>
            <person name="Song F."/>
        </authorList>
    </citation>
    <scope>NUCLEOTIDE SEQUENCE</scope>
    <source>
        <strain evidence="7">Cailab_2023a</strain>
    </source>
</reference>
<protein>
    <submittedName>
        <fullName evidence="7">Uncharacterized protein</fullName>
    </submittedName>
</protein>
<keyword evidence="5" id="KW-0966">Cell projection</keyword>
<comment type="similarity">
    <text evidence="6">Belongs to the PIERCE1 family.</text>
</comment>
<evidence type="ECO:0000256" key="5">
    <source>
        <dbReference type="ARBA" id="ARBA00023273"/>
    </source>
</evidence>
<evidence type="ECO:0000313" key="7">
    <source>
        <dbReference type="EMBL" id="KAL0277913.1"/>
    </source>
</evidence>
<name>A0AAW2I805_9NEOP</name>
<dbReference type="GO" id="GO:0035082">
    <property type="term" value="P:axoneme assembly"/>
    <property type="evidence" value="ECO:0007669"/>
    <property type="project" value="InterPro"/>
</dbReference>
<dbReference type="AlphaFoldDB" id="A0AAW2I805"/>
<dbReference type="EMBL" id="JARGDH010000002">
    <property type="protein sequence ID" value="KAL0277913.1"/>
    <property type="molecule type" value="Genomic_DNA"/>
</dbReference>